<dbReference type="HOGENOM" id="CLU_806410_0_0_3"/>
<dbReference type="OrthoDB" id="516471at2"/>
<dbReference type="KEGG" id="ter:Tery_4246"/>
<keyword evidence="1" id="KW-0812">Transmembrane</keyword>
<name>Q10WX8_TRIEI</name>
<gene>
    <name evidence="2" type="ordered locus">Tery_4246</name>
</gene>
<dbReference type="eggNOG" id="ENOG50345XJ">
    <property type="taxonomic scope" value="Bacteria"/>
</dbReference>
<evidence type="ECO:0000313" key="2">
    <source>
        <dbReference type="EMBL" id="ABG53246.1"/>
    </source>
</evidence>
<organism evidence="2">
    <name type="scientific">Trichodesmium erythraeum (strain IMS101)</name>
    <dbReference type="NCBI Taxonomy" id="203124"/>
    <lineage>
        <taxon>Bacteria</taxon>
        <taxon>Bacillati</taxon>
        <taxon>Cyanobacteriota</taxon>
        <taxon>Cyanophyceae</taxon>
        <taxon>Oscillatoriophycideae</taxon>
        <taxon>Oscillatoriales</taxon>
        <taxon>Microcoleaceae</taxon>
        <taxon>Trichodesmium</taxon>
    </lineage>
</organism>
<sequence>MDLWSVIVYGRTKEADYRFLAIPNDFGIEEKNWARKYIHGTTVYAEKLRGNPRWSLFKNHKHCIFGVTCMVRELIGSEPEYKYLAKDAAGRSLHIFVGYVARINKYSFNSLKILPGLEDLEFFKSEYLLTSLKNLWYLKDYQFTKGKIHAYPYELVLNYSNVTEFRDYINVLNKSINPNFIPCSEGENQAFICPDEPEYRHNLWESCCKFFDYPYKYITLSLCLGIPRKQDVLQGPFLNATTSDATQLIKLVKPNSKVINDSLKPDIKDDSNSTKDVYNNSIDTFAKRLSDSIFWKHITWILLISAFLFFMLLFIFKIYILDIFISILIGFYLGRVFENSTTKN</sequence>
<protein>
    <submittedName>
        <fullName evidence="2">Uncharacterized protein</fullName>
    </submittedName>
</protein>
<feature type="transmembrane region" description="Helical" evidence="1">
    <location>
        <begin position="300"/>
        <end position="333"/>
    </location>
</feature>
<accession>Q10WX8</accession>
<keyword evidence="1" id="KW-0472">Membrane</keyword>
<dbReference type="AlphaFoldDB" id="Q10WX8"/>
<dbReference type="EMBL" id="CP000393">
    <property type="protein sequence ID" value="ABG53246.1"/>
    <property type="molecule type" value="Genomic_DNA"/>
</dbReference>
<reference evidence="2" key="1">
    <citation type="submission" date="2006-06" db="EMBL/GenBank/DDBJ databases">
        <title>Complete sequence of Trichodesmium erythraeum IMS101.</title>
        <authorList>
            <consortium name="US DOE Joint Genome Institute"/>
            <person name="Copeland A."/>
            <person name="Lucas S."/>
            <person name="Lapidus A."/>
            <person name="Barry K."/>
            <person name="Detter J.C."/>
            <person name="Glavina del Rio T."/>
            <person name="Hammon N."/>
            <person name="Israni S."/>
            <person name="Dalin E."/>
            <person name="Tice H."/>
            <person name="Pitluck S."/>
            <person name="Kiss H."/>
            <person name="Munk A.C."/>
            <person name="Brettin T."/>
            <person name="Bruce D."/>
            <person name="Han C."/>
            <person name="Tapia R."/>
            <person name="Gilna P."/>
            <person name="Schmutz J."/>
            <person name="Larimer F."/>
            <person name="Land M."/>
            <person name="Hauser L."/>
            <person name="Kyrpides N."/>
            <person name="Kim E."/>
            <person name="Richardson P."/>
        </authorList>
    </citation>
    <scope>NUCLEOTIDE SEQUENCE [LARGE SCALE GENOMIC DNA]</scope>
    <source>
        <strain evidence="2">IMS101</strain>
    </source>
</reference>
<keyword evidence="1" id="KW-1133">Transmembrane helix</keyword>
<evidence type="ECO:0000256" key="1">
    <source>
        <dbReference type="SAM" id="Phobius"/>
    </source>
</evidence>
<proteinExistence type="predicted"/>
<dbReference type="RefSeq" id="WP_011613575.1">
    <property type="nucleotide sequence ID" value="NC_008312.1"/>
</dbReference>